<organism evidence="3 4">
    <name type="scientific">Pristionchus pacificus</name>
    <name type="common">Parasitic nematode worm</name>
    <dbReference type="NCBI Taxonomy" id="54126"/>
    <lineage>
        <taxon>Eukaryota</taxon>
        <taxon>Metazoa</taxon>
        <taxon>Ecdysozoa</taxon>
        <taxon>Nematoda</taxon>
        <taxon>Chromadorea</taxon>
        <taxon>Rhabditida</taxon>
        <taxon>Rhabditina</taxon>
        <taxon>Diplogasteromorpha</taxon>
        <taxon>Diplogasteroidea</taxon>
        <taxon>Neodiplogasteridae</taxon>
        <taxon>Pristionchus</taxon>
    </lineage>
</organism>
<dbReference type="PROSITE" id="PS51199">
    <property type="entry name" value="SF4_HELICASE"/>
    <property type="match status" value="1"/>
</dbReference>
<reference evidence="4" key="1">
    <citation type="journal article" date="2008" name="Nat. Genet.">
        <title>The Pristionchus pacificus genome provides a unique perspective on nematode lifestyle and parasitism.</title>
        <authorList>
            <person name="Dieterich C."/>
            <person name="Clifton S.W."/>
            <person name="Schuster L.N."/>
            <person name="Chinwalla A."/>
            <person name="Delehaunty K."/>
            <person name="Dinkelacker I."/>
            <person name="Fulton L."/>
            <person name="Fulton R."/>
            <person name="Godfrey J."/>
            <person name="Minx P."/>
            <person name="Mitreva M."/>
            <person name="Roeseler W."/>
            <person name="Tian H."/>
            <person name="Witte H."/>
            <person name="Yang S.P."/>
            <person name="Wilson R.K."/>
            <person name="Sommer R.J."/>
        </authorList>
    </citation>
    <scope>NUCLEOTIDE SEQUENCE [LARGE SCALE GENOMIC DNA]</scope>
    <source>
        <strain evidence="4">PS312</strain>
    </source>
</reference>
<feature type="compositionally biased region" description="Polar residues" evidence="2">
    <location>
        <begin position="518"/>
        <end position="529"/>
    </location>
</feature>
<keyword evidence="1" id="KW-0175">Coiled coil</keyword>
<dbReference type="GO" id="GO:0003697">
    <property type="term" value="F:single-stranded DNA binding"/>
    <property type="evidence" value="ECO:0000318"/>
    <property type="project" value="GO_Central"/>
</dbReference>
<accession>A0A8R1YJB4</accession>
<dbReference type="GO" id="GO:0006264">
    <property type="term" value="P:mitochondrial DNA replication"/>
    <property type="evidence" value="ECO:0000318"/>
    <property type="project" value="GO_Central"/>
</dbReference>
<feature type="coiled-coil region" evidence="1">
    <location>
        <begin position="851"/>
        <end position="948"/>
    </location>
</feature>
<feature type="compositionally biased region" description="Basic and acidic residues" evidence="2">
    <location>
        <begin position="325"/>
        <end position="346"/>
    </location>
</feature>
<dbReference type="InterPro" id="IPR007694">
    <property type="entry name" value="DNA_helicase_DnaB-like_C"/>
</dbReference>
<gene>
    <name evidence="3" type="primary">WBGene00109675</name>
</gene>
<dbReference type="GO" id="GO:0043139">
    <property type="term" value="F:5'-3' DNA helicase activity"/>
    <property type="evidence" value="ECO:0007669"/>
    <property type="project" value="InterPro"/>
</dbReference>
<evidence type="ECO:0000313" key="4">
    <source>
        <dbReference type="Proteomes" id="UP000005239"/>
    </source>
</evidence>
<dbReference type="GO" id="GO:0005524">
    <property type="term" value="F:ATP binding"/>
    <property type="evidence" value="ECO:0007669"/>
    <property type="project" value="InterPro"/>
</dbReference>
<feature type="compositionally biased region" description="Low complexity" evidence="2">
    <location>
        <begin position="468"/>
        <end position="477"/>
    </location>
</feature>
<dbReference type="EnsemblMetazoa" id="PPA20121.1">
    <property type="protein sequence ID" value="PPA20121.1"/>
    <property type="gene ID" value="WBGene00109675"/>
</dbReference>
<dbReference type="InterPro" id="IPR007483">
    <property type="entry name" value="Hamartin"/>
</dbReference>
<feature type="compositionally biased region" description="Basic and acidic residues" evidence="2">
    <location>
        <begin position="1070"/>
        <end position="1100"/>
    </location>
</feature>
<dbReference type="GO" id="GO:0005739">
    <property type="term" value="C:mitochondrion"/>
    <property type="evidence" value="ECO:0000318"/>
    <property type="project" value="GO_Central"/>
</dbReference>
<proteinExistence type="predicted"/>
<feature type="region of interest" description="Disordered" evidence="2">
    <location>
        <begin position="280"/>
        <end position="386"/>
    </location>
</feature>
<evidence type="ECO:0000256" key="1">
    <source>
        <dbReference type="SAM" id="Coils"/>
    </source>
</evidence>
<dbReference type="PANTHER" id="PTHR12873">
    <property type="entry name" value="T7-LIKE MITOCHONDRIAL DNA HELICASE"/>
    <property type="match status" value="1"/>
</dbReference>
<dbReference type="GO" id="GO:0003678">
    <property type="term" value="F:DNA helicase activity"/>
    <property type="evidence" value="ECO:0000318"/>
    <property type="project" value="GO_Central"/>
</dbReference>
<keyword evidence="4" id="KW-1185">Reference proteome</keyword>
<dbReference type="SUPFAM" id="SSF56731">
    <property type="entry name" value="DNA primase core"/>
    <property type="match status" value="1"/>
</dbReference>
<feature type="region of interest" description="Disordered" evidence="2">
    <location>
        <begin position="1069"/>
        <end position="1119"/>
    </location>
</feature>
<dbReference type="InterPro" id="IPR027417">
    <property type="entry name" value="P-loop_NTPase"/>
</dbReference>
<dbReference type="Gene3D" id="3.40.50.300">
    <property type="entry name" value="P-loop containing nucleotide triphosphate hydrolases"/>
    <property type="match status" value="1"/>
</dbReference>
<dbReference type="PANTHER" id="PTHR12873:SF0">
    <property type="entry name" value="TWINKLE MTDNA HELICASE"/>
    <property type="match status" value="1"/>
</dbReference>
<name>A0A2A6B4J1_PRIPA</name>
<feature type="region of interest" description="Disordered" evidence="2">
    <location>
        <begin position="959"/>
        <end position="986"/>
    </location>
</feature>
<feature type="compositionally biased region" description="Basic and acidic residues" evidence="2">
    <location>
        <begin position="288"/>
        <end position="302"/>
    </location>
</feature>
<feature type="region of interest" description="Disordered" evidence="2">
    <location>
        <begin position="505"/>
        <end position="559"/>
    </location>
</feature>
<feature type="region of interest" description="Disordered" evidence="2">
    <location>
        <begin position="642"/>
        <end position="733"/>
    </location>
</feature>
<sequence>MDLTKALKLLESQDARSCEDAKRAIVMQLDQGNGIKQVVAYYAYQRSERALELLCAVREPHDKVLMNELADIFPRQQLNTIILLGQMLQQGPSWVPKIAFHPLFKQVANYIMRKRQRDRIVVEDIAVILFIAALIPVCSALNESILKTLSQVFIMACEQLRLRLRSEKPRDDIEEVHLEHFHYGVRQYFMVLYGVYPNYFVSWLKSIRLHPGLFSLNRKSELHQQRWHNKEAHDFLDEAKKIMFGMIPPSGELRANETAFEEDTSTVMSDVYRVLFPSKSSGTTSTDAWEHSEEMSADDEVKASMMSRIETPPGTRSHTPKGNRANRDVKVRRYEQEDMSPSERRSHTPKGSRDVSTLDQPMVLDGKRRRSTGPSETGDKGRKSFRATIGKIFTRSNTRMNESFHEEAGVEGERRNSEMLEEAEDAMDAIDAERVETPHTEASVGSTVVVSPASLAVDKRMAEEARAAARSLRGSMRNTTPQKGGRSSVAAAAGAAAAALLQTTPAASEDDGHGGVSRSRSTSFLTTHSAVHRVSGRLDRSVEEEGEERASATTDRSEHLQIKQWQMGSNDNMLLRSREVPDVGPISESLPETHFTIRNFFSTMNRQRFASECPPVEADAEGTEKEETHVDEWMEQRKVFEDLKKPAGEPKPAKEGAEKGAEKGEKWKQENLKRTFSLPTIVNPEKRKRQMEQGEQWEEEMTTSGGGAGIPDDVRENLLGDPEEPEDDLERNHERNREMYMKESANFHAKLKEMNMADRLPGKIYDDLGHILKGLPVEKQRDMLQARLSLVNQHLLYERSCRLLHSNRNRRLFGRIKQQKVYESELQEFREKEVRDNEERKEMIKAMSDYRKQLIAVNAKFEERNMEAEKAHAIMEEEKDALVRRAQEAEHTAKQAMADREKWRAEHDALLRRAEDAQVELQMMEDKFETARRECAKQQAAVVQLEQQTDDMLIAERRRREEGGGGAASPDWTGEERARELERELEKSRTEIERMRREMETLTLKKEESERALKHETNKGHEMRYKLDRSAKLLNEQKEAAEQKYISLQMVVRRQEEYIAELFSVVEEAEERRRKDSQQSMKMMEERENGGGERRERSEDDSSLSEPIRSPPRRSVLPDTFVSDEVPRNFFLIDPLRASAEAREMQDAFPEVAESPEQVAPYPDGCLSRTEVQAALREMGVKHEITANNWVRTRCADCGEEDVAMISPATARVHCIACGNTEGFAHFERKVRTQKKEEQKEDGRTQVEESKTIEETVSGTMETAALEDMDLYDRVSYLDLVDQHEKQQRRKREERAERLRKIMDGMPRLDAHHHHHLFRYNCRGHCCTHCSSPPSDPLLSGGNCPFLDSLDNPSSTPSEEDSNDSGTLSSDRLSPPPPLPPLTKRQPAIRRWREPEPESNSSGSADSEDSVEAAKGRGRALGGQTTARAVKWLDEKEEQEMLNSSPRRRGRSMLSSDEEYGAMSSEAETLSPRDALDTAEGGTASRAERLLPMAVDANIRYIWDDSTPIAEVDREEKVELLELCMMLGIETISMDTLSRFNCRVHMNNYDHPALCYPRYRGPVSRGRVPHGLKLIRRIKDKLEKENFPIDEPRFTGMFGLHMATLADRKIVVTTNERDALAVYDASGMLTVSLPKGELIDEQVIPYLDDFEVIYLWYPHRHLDYARDFASLLNANRCYLIKNNDRPIELLRQNRSREIPLIIQEEAIQVRNRGFRSMIDVREDIKQEIINSKPRLHGMAQWKRFDALNRYLMGFRPGELTVLTGQTGVGKTTFLCEYALDLFNQGVRTLFCSFEMSDEHILRWMLVQFAGVPLHRVENHPLVEQWLDRFERTKGSLTMMKKSEFRDRSIKEIFEAIKNHVIANGTQHVVIDNLQFLVGMSLVNDDGANSMDRFNAQDRLVGMLRRLATDYGVHVTLVVHPRKTDSDADLDVQHFGGSARVTQEADNVLAIQKRRDDVSRKPRKFLYILKNRYTGRIVEHDALEMIYQPATYSHTIVDLAK</sequence>
<dbReference type="Proteomes" id="UP000005239">
    <property type="component" value="Unassembled WGS sequence"/>
</dbReference>
<accession>A0A2A6B4J1</accession>
<dbReference type="Pfam" id="PF04388">
    <property type="entry name" value="Hamartin"/>
    <property type="match status" value="1"/>
</dbReference>
<feature type="region of interest" description="Disordered" evidence="2">
    <location>
        <begin position="468"/>
        <end position="490"/>
    </location>
</feature>
<evidence type="ECO:0000256" key="2">
    <source>
        <dbReference type="SAM" id="MobiDB-lite"/>
    </source>
</evidence>
<reference evidence="3" key="2">
    <citation type="submission" date="2022-06" db="UniProtKB">
        <authorList>
            <consortium name="EnsemblMetazoa"/>
        </authorList>
    </citation>
    <scope>IDENTIFICATION</scope>
    <source>
        <strain evidence="3">PS312</strain>
    </source>
</reference>
<feature type="compositionally biased region" description="Basic and acidic residues" evidence="2">
    <location>
        <begin position="974"/>
        <end position="986"/>
    </location>
</feature>
<dbReference type="Pfam" id="PF13481">
    <property type="entry name" value="AAA_25"/>
    <property type="match status" value="1"/>
</dbReference>
<feature type="region of interest" description="Disordered" evidence="2">
    <location>
        <begin position="1350"/>
        <end position="1484"/>
    </location>
</feature>
<protein>
    <submittedName>
        <fullName evidence="3">SF4 helicase domain-containing protein</fullName>
    </submittedName>
</protein>
<feature type="compositionally biased region" description="Basic and acidic residues" evidence="2">
    <location>
        <begin position="642"/>
        <end position="673"/>
    </location>
</feature>
<evidence type="ECO:0000313" key="3">
    <source>
        <dbReference type="EnsemblMetazoa" id="PPA20121.1"/>
    </source>
</evidence>
<dbReference type="InterPro" id="IPR027032">
    <property type="entry name" value="Twinkle-like"/>
</dbReference>
<dbReference type="SUPFAM" id="SSF52540">
    <property type="entry name" value="P-loop containing nucleoside triphosphate hydrolases"/>
    <property type="match status" value="1"/>
</dbReference>